<keyword evidence="9" id="KW-0378">Hydrolase</keyword>
<evidence type="ECO:0000256" key="5">
    <source>
        <dbReference type="ARBA" id="ARBA00011748"/>
    </source>
</evidence>
<evidence type="ECO:0000256" key="1">
    <source>
        <dbReference type="ARBA" id="ARBA00001703"/>
    </source>
</evidence>
<evidence type="ECO:0000256" key="13">
    <source>
        <dbReference type="ARBA" id="ARBA00023049"/>
    </source>
</evidence>
<dbReference type="Proteomes" id="UP001497444">
    <property type="component" value="Unassembled WGS sequence"/>
</dbReference>
<dbReference type="InterPro" id="IPR014782">
    <property type="entry name" value="Peptidase_M1_dom"/>
</dbReference>
<dbReference type="Pfam" id="PF17900">
    <property type="entry name" value="Peptidase_M1_N"/>
    <property type="match status" value="1"/>
</dbReference>
<keyword evidence="17" id="KW-1185">Reference proteome</keyword>
<evidence type="ECO:0000256" key="12">
    <source>
        <dbReference type="ARBA" id="ARBA00022968"/>
    </source>
</evidence>
<name>A0ABP0VBH4_9BRYO</name>
<dbReference type="EMBL" id="CAXAQS010000249">
    <property type="protein sequence ID" value="CAK9250825.1"/>
    <property type="molecule type" value="Genomic_DNA"/>
</dbReference>
<keyword evidence="12" id="KW-0812">Transmembrane</keyword>
<keyword evidence="11" id="KW-0106">Calcium</keyword>
<evidence type="ECO:0000256" key="2">
    <source>
        <dbReference type="ARBA" id="ARBA00001947"/>
    </source>
</evidence>
<dbReference type="PRINTS" id="PR00756">
    <property type="entry name" value="ALADIPTASE"/>
</dbReference>
<feature type="non-terminal residue" evidence="16">
    <location>
        <position position="1"/>
    </location>
</feature>
<dbReference type="EC" id="3.4.11.7" evidence="6"/>
<dbReference type="InterPro" id="IPR042097">
    <property type="entry name" value="Aminopeptidase_N-like_N_sf"/>
</dbReference>
<comment type="subcellular location">
    <subcellularLocation>
        <location evidence="3">Membrane</location>
        <topology evidence="3">Single-pass type II membrane protein</topology>
    </subcellularLocation>
</comment>
<dbReference type="Pfam" id="PF01433">
    <property type="entry name" value="Peptidase_M1"/>
    <property type="match status" value="1"/>
</dbReference>
<gene>
    <name evidence="16" type="ORF">CSSPJE1EN1_LOCUS26203</name>
</gene>
<evidence type="ECO:0000259" key="15">
    <source>
        <dbReference type="Pfam" id="PF17900"/>
    </source>
</evidence>
<dbReference type="Gene3D" id="1.10.390.10">
    <property type="entry name" value="Neutral Protease Domain 2"/>
    <property type="match status" value="1"/>
</dbReference>
<feature type="domain" description="Aminopeptidase N-like N-terminal" evidence="15">
    <location>
        <begin position="15"/>
        <end position="196"/>
    </location>
</feature>
<evidence type="ECO:0000256" key="7">
    <source>
        <dbReference type="ARBA" id="ARBA00022670"/>
    </source>
</evidence>
<keyword evidence="8" id="KW-0479">Metal-binding</keyword>
<dbReference type="InterPro" id="IPR050344">
    <property type="entry name" value="Peptidase_M1_aminopeptidases"/>
</dbReference>
<comment type="similarity">
    <text evidence="4">Belongs to the peptidase M1 family.</text>
</comment>
<evidence type="ECO:0000259" key="14">
    <source>
        <dbReference type="Pfam" id="PF01433"/>
    </source>
</evidence>
<dbReference type="InterPro" id="IPR001930">
    <property type="entry name" value="Peptidase_M1"/>
</dbReference>
<dbReference type="InterPro" id="IPR027268">
    <property type="entry name" value="Peptidase_M4/M1_CTD_sf"/>
</dbReference>
<dbReference type="SUPFAM" id="SSF63737">
    <property type="entry name" value="Leukotriene A4 hydrolase N-terminal domain"/>
    <property type="match status" value="1"/>
</dbReference>
<dbReference type="InterPro" id="IPR034016">
    <property type="entry name" value="M1_APN-typ"/>
</dbReference>
<evidence type="ECO:0000256" key="4">
    <source>
        <dbReference type="ARBA" id="ARBA00010136"/>
    </source>
</evidence>
<dbReference type="InterPro" id="IPR045357">
    <property type="entry name" value="Aminopeptidase_N-like_N"/>
</dbReference>
<protein>
    <recommendedName>
        <fullName evidence="6">glutamyl aminopeptidase</fullName>
        <ecNumber evidence="6">3.4.11.7</ecNumber>
    </recommendedName>
</protein>
<dbReference type="CDD" id="cd09601">
    <property type="entry name" value="M1_APN-Q_like"/>
    <property type="match status" value="1"/>
</dbReference>
<keyword evidence="12" id="KW-0735">Signal-anchor</keyword>
<evidence type="ECO:0000256" key="10">
    <source>
        <dbReference type="ARBA" id="ARBA00022833"/>
    </source>
</evidence>
<evidence type="ECO:0000313" key="16">
    <source>
        <dbReference type="EMBL" id="CAK9250825.1"/>
    </source>
</evidence>
<evidence type="ECO:0000256" key="6">
    <source>
        <dbReference type="ARBA" id="ARBA00012567"/>
    </source>
</evidence>
<keyword evidence="10" id="KW-0862">Zinc</keyword>
<comment type="caution">
    <text evidence="16">The sequence shown here is derived from an EMBL/GenBank/DDBJ whole genome shotgun (WGS) entry which is preliminary data.</text>
</comment>
<comment type="catalytic activity">
    <reaction evidence="1">
        <text>Release of N-terminal glutamate (and to a lesser extent aspartate) from a peptide.</text>
        <dbReference type="EC" id="3.4.11.7"/>
    </reaction>
</comment>
<comment type="cofactor">
    <cofactor evidence="2">
        <name>Zn(2+)</name>
        <dbReference type="ChEBI" id="CHEBI:29105"/>
    </cofactor>
</comment>
<evidence type="ECO:0000256" key="9">
    <source>
        <dbReference type="ARBA" id="ARBA00022801"/>
    </source>
</evidence>
<dbReference type="PANTHER" id="PTHR11533">
    <property type="entry name" value="PROTEASE M1 ZINC METALLOPROTEASE"/>
    <property type="match status" value="1"/>
</dbReference>
<organism evidence="16 17">
    <name type="scientific">Sphagnum jensenii</name>
    <dbReference type="NCBI Taxonomy" id="128206"/>
    <lineage>
        <taxon>Eukaryota</taxon>
        <taxon>Viridiplantae</taxon>
        <taxon>Streptophyta</taxon>
        <taxon>Embryophyta</taxon>
        <taxon>Bryophyta</taxon>
        <taxon>Sphagnophytina</taxon>
        <taxon>Sphagnopsida</taxon>
        <taxon>Sphagnales</taxon>
        <taxon>Sphagnaceae</taxon>
        <taxon>Sphagnum</taxon>
    </lineage>
</organism>
<evidence type="ECO:0000256" key="3">
    <source>
        <dbReference type="ARBA" id="ARBA00004606"/>
    </source>
</evidence>
<keyword evidence="13" id="KW-0482">Metalloprotease</keyword>
<dbReference type="Gene3D" id="2.60.40.1730">
    <property type="entry name" value="tricorn interacting facor f3 domain"/>
    <property type="match status" value="1"/>
</dbReference>
<feature type="non-terminal residue" evidence="16">
    <location>
        <position position="439"/>
    </location>
</feature>
<dbReference type="SUPFAM" id="SSF55486">
    <property type="entry name" value="Metalloproteases ('zincins'), catalytic domain"/>
    <property type="match status" value="1"/>
</dbReference>
<evidence type="ECO:0000256" key="11">
    <source>
        <dbReference type="ARBA" id="ARBA00022837"/>
    </source>
</evidence>
<sequence length="439" mass="50440">TTPAPDLLLPRSVLPIHYNLNIEPNHNLNQFFGTITVELNVTESTNIIKIHSYLLTVTDPKVTDSSDQSLELKNFTYDQQKKYHIIELNNQITVGNDYSLTLSFNGSLIGKIIGFYKSVYTNSHNQISATKFEPTYARQAFPCFDEPNMKATYSISIIHDKNLNAISDGREIAKDIIDDNRVRTAFSKTVPMSTYLVAFVISDFEYKQSSTLRGKPVRVFSRPDQIEKTTYALETAIKVLEFYENYFGIDYPLEKLDLVALPVFVSGAMENWGLITFREVNLLYSEQESSTNEKKRVNAVISHELAHMWFGNLVTMDWWDDLWLNEGFASYIEYRGINASEPDWHIDQFFLNDDMHGVLRLDALESSHPIIPVVTNPDQITEIFDSISYRKGASVLRMLDCTIPHDLFRDGVRNYLKKFSYGNAKTQDLWNEINIVVEN</sequence>
<keyword evidence="7" id="KW-0645">Protease</keyword>
<dbReference type="PANTHER" id="PTHR11533:SF276">
    <property type="entry name" value="GLUTAMYL AMINOPEPTIDASE"/>
    <property type="match status" value="1"/>
</dbReference>
<evidence type="ECO:0000256" key="8">
    <source>
        <dbReference type="ARBA" id="ARBA00022723"/>
    </source>
</evidence>
<reference evidence="16" key="1">
    <citation type="submission" date="2024-02" db="EMBL/GenBank/DDBJ databases">
        <authorList>
            <consortium name="ELIXIR-Norway"/>
            <consortium name="Elixir Norway"/>
        </authorList>
    </citation>
    <scope>NUCLEOTIDE SEQUENCE</scope>
</reference>
<accession>A0ABP0VBH4</accession>
<evidence type="ECO:0000313" key="17">
    <source>
        <dbReference type="Proteomes" id="UP001497444"/>
    </source>
</evidence>
<proteinExistence type="inferred from homology"/>
<comment type="subunit">
    <text evidence="5">Homodimer; disulfide-linked.</text>
</comment>
<feature type="domain" description="Peptidase M1 membrane alanine aminopeptidase" evidence="14">
    <location>
        <begin position="231"/>
        <end position="434"/>
    </location>
</feature>